<keyword evidence="6 8" id="KW-0326">Glycosidase</keyword>
<dbReference type="PRINTS" id="PR00133">
    <property type="entry name" value="GLHYDRLASE3"/>
</dbReference>
<dbReference type="Gene3D" id="3.40.50.1700">
    <property type="entry name" value="Glycoside hydrolase family 3 C-terminal domain"/>
    <property type="match status" value="1"/>
</dbReference>
<reference evidence="8 9" key="1">
    <citation type="journal article" date="2011" name="J. Bacteriol.">
        <title>Genome sequence of the plant-pathogenic bacterium Dickeya dadantii 3937.</title>
        <authorList>
            <person name="Glasner J.D."/>
            <person name="Yang C.H."/>
            <person name="Reverchon S."/>
            <person name="Hugouvieux-Cotte-Pattat N."/>
            <person name="Condemine G."/>
            <person name="Bohin J.P."/>
            <person name="Van Gijsegem F."/>
            <person name="Yang S."/>
            <person name="Franza T."/>
            <person name="Expert D."/>
            <person name="Plunkett G. III"/>
            <person name="San Francisco M.J."/>
            <person name="Charkowski A.O."/>
            <person name="Py B."/>
            <person name="Bell K."/>
            <person name="Rauscher L."/>
            <person name="Rodriguez-Palenzuela P."/>
            <person name="Toussaint A."/>
            <person name="Holeva M.C."/>
            <person name="He S.Y."/>
            <person name="Douet V."/>
            <person name="Boccara M."/>
            <person name="Blanco C."/>
            <person name="Toth I."/>
            <person name="Anderson B.D."/>
            <person name="Biehl B.S."/>
            <person name="Mau B."/>
            <person name="Flynn S.M."/>
            <person name="Barras F."/>
            <person name="Lindeberg M."/>
            <person name="Birch P.R."/>
            <person name="Tsuyumu S."/>
            <person name="Shi X."/>
            <person name="Hibbing M."/>
            <person name="Yap M.N."/>
            <person name="Carpentier M."/>
            <person name="Dassa E."/>
            <person name="Umehara M."/>
            <person name="Kim J.F."/>
            <person name="Rusch M."/>
            <person name="Soni P."/>
            <person name="Mayhew G.F."/>
            <person name="Fouts D.E."/>
            <person name="Gill S.R."/>
            <person name="Blattner F.R."/>
            <person name="Keen N.T."/>
            <person name="Perna N.T."/>
        </authorList>
    </citation>
    <scope>NUCLEOTIDE SEQUENCE [LARGE SCALE GENOMIC DNA]</scope>
    <source>
        <strain evidence="8 9">3937</strain>
    </source>
</reference>
<evidence type="ECO:0000256" key="5">
    <source>
        <dbReference type="ARBA" id="ARBA00022801"/>
    </source>
</evidence>
<evidence type="ECO:0000256" key="4">
    <source>
        <dbReference type="ARBA" id="ARBA00022729"/>
    </source>
</evidence>
<dbReference type="SUPFAM" id="SSF52279">
    <property type="entry name" value="Beta-D-glucan exohydrolase, C-terminal domain"/>
    <property type="match status" value="1"/>
</dbReference>
<dbReference type="Gene3D" id="3.20.20.300">
    <property type="entry name" value="Glycoside hydrolase, family 3, N-terminal domain"/>
    <property type="match status" value="1"/>
</dbReference>
<dbReference type="CAZy" id="GH3">
    <property type="family name" value="Glycoside Hydrolase Family 3"/>
</dbReference>
<sequence length="671" mass="73952">MKYDGYIHNEKNHMTSRFSPHTAVVLPWVATLPLLFSPLAEAVQQATLDTREAPLINVDGLTFKDLNRDGKLNPYEDWRLPPAQRAADLVSRMTLDEKAGVMMHGSAPTAGSVTGAGNQYDLNAAKTMIAERHVNSFITRLSGDNPAQMAEENNKLQQLAEATRLGIPATISTDPRNSFQSLVGVSVSVGKFSKWPETLGLAAIGDEERVRIFADIVRQEYRAVGITEALSPQADLSTEPRWPRIDGTFGEDPDLTKKMVRGYVTGMQNGKNGLNSQSVISVVKHWVGYGAAQDGWDSHNAYGKYALFRQNNLQWHIDPFTGAFEAHAAGIMPTYSILRNARWHGKPIEQVGAGFNRFLLTDLLRDQYGFDGVILSDWLITNDCKGDCLTGVKPGEKPVPRGMPWGVENLTPAERFIKAVNAGVDQFGGVTDSAVLVKAVQDGLLSEARLDTSVNRILKQKFQTGLFERPYVNAGQADDIVGRTDWQQLADDTQARALVLLQNNNLLPLRKGSRVWLHGIDAKAAQEAGFVVVNVPEQADVALIRTHTPYEQPHKNFFFGSRHHEGSLAFRADNPDYQAIVRASARVPTLVTVYMERPAVLTNVVDKTRTLIANFGVSDSVLLNRLISGAAYTAKLPFELPSSMQAVLKQQPDLPYDSDKPLFPFGYGLPH</sequence>
<dbReference type="GO" id="GO:0008422">
    <property type="term" value="F:beta-glucosidase activity"/>
    <property type="evidence" value="ECO:0007669"/>
    <property type="project" value="UniProtKB-EC"/>
</dbReference>
<accession>E0SK88</accession>
<dbReference type="EMBL" id="CP002038">
    <property type="protein sequence ID" value="ADM98002.1"/>
    <property type="molecule type" value="Genomic_DNA"/>
</dbReference>
<dbReference type="GO" id="GO:0009251">
    <property type="term" value="P:glucan catabolic process"/>
    <property type="evidence" value="ECO:0007669"/>
    <property type="project" value="TreeGrafter"/>
</dbReference>
<keyword evidence="9" id="KW-1185">Reference proteome</keyword>
<dbReference type="PANTHER" id="PTHR30620:SF16">
    <property type="entry name" value="LYSOSOMAL BETA GLUCOSIDASE"/>
    <property type="match status" value="1"/>
</dbReference>
<keyword evidence="5 8" id="KW-0378">Hydrolase</keyword>
<evidence type="ECO:0000256" key="1">
    <source>
        <dbReference type="ARBA" id="ARBA00000448"/>
    </source>
</evidence>
<gene>
    <name evidence="8" type="primary">bgxA</name>
    <name evidence="8" type="ordered locus">Dda3937_03745</name>
</gene>
<dbReference type="PANTHER" id="PTHR30620">
    <property type="entry name" value="PERIPLASMIC BETA-GLUCOSIDASE-RELATED"/>
    <property type="match status" value="1"/>
</dbReference>
<dbReference type="InterPro" id="IPR051915">
    <property type="entry name" value="Cellulose_Degrad_GH3"/>
</dbReference>
<dbReference type="SUPFAM" id="SSF51445">
    <property type="entry name" value="(Trans)glycosidases"/>
    <property type="match status" value="1"/>
</dbReference>
<dbReference type="EC" id="3.2.1.21" evidence="3"/>
<dbReference type="Proteomes" id="UP000006859">
    <property type="component" value="Chromosome"/>
</dbReference>
<dbReference type="Pfam" id="PF00933">
    <property type="entry name" value="Glyco_hydro_3"/>
    <property type="match status" value="1"/>
</dbReference>
<evidence type="ECO:0000256" key="3">
    <source>
        <dbReference type="ARBA" id="ARBA00012744"/>
    </source>
</evidence>
<dbReference type="STRING" id="198628.Dda3937_03745"/>
<dbReference type="InterPro" id="IPR017853">
    <property type="entry name" value="GH"/>
</dbReference>
<dbReference type="KEGG" id="ddd:Dda3937_03745"/>
<evidence type="ECO:0000256" key="2">
    <source>
        <dbReference type="ARBA" id="ARBA00005336"/>
    </source>
</evidence>
<dbReference type="eggNOG" id="COG1472">
    <property type="taxonomic scope" value="Bacteria"/>
</dbReference>
<evidence type="ECO:0000256" key="6">
    <source>
        <dbReference type="ARBA" id="ARBA00023295"/>
    </source>
</evidence>
<evidence type="ECO:0000313" key="9">
    <source>
        <dbReference type="Proteomes" id="UP000006859"/>
    </source>
</evidence>
<dbReference type="InterPro" id="IPR036881">
    <property type="entry name" value="Glyco_hydro_3_C_sf"/>
</dbReference>
<dbReference type="InterPro" id="IPR036962">
    <property type="entry name" value="Glyco_hydro_3_N_sf"/>
</dbReference>
<comment type="similarity">
    <text evidence="2">Belongs to the glycosyl hydrolase 3 family.</text>
</comment>
<dbReference type="InterPro" id="IPR001764">
    <property type="entry name" value="Glyco_hydro_3_N"/>
</dbReference>
<name>E0SK88_DICD3</name>
<proteinExistence type="inferred from homology"/>
<evidence type="ECO:0000259" key="7">
    <source>
        <dbReference type="Pfam" id="PF00933"/>
    </source>
</evidence>
<dbReference type="HOGENOM" id="CLU_004542_8_2_6"/>
<organism evidence="8 9">
    <name type="scientific">Dickeya dadantii (strain 3937)</name>
    <name type="common">Erwinia chrysanthemi (strain 3937)</name>
    <dbReference type="NCBI Taxonomy" id="198628"/>
    <lineage>
        <taxon>Bacteria</taxon>
        <taxon>Pseudomonadati</taxon>
        <taxon>Pseudomonadota</taxon>
        <taxon>Gammaproteobacteria</taxon>
        <taxon>Enterobacterales</taxon>
        <taxon>Pectobacteriaceae</taxon>
        <taxon>Dickeya</taxon>
    </lineage>
</organism>
<dbReference type="AlphaFoldDB" id="E0SK88"/>
<evidence type="ECO:0000313" key="8">
    <source>
        <dbReference type="EMBL" id="ADM98002.1"/>
    </source>
</evidence>
<comment type="catalytic activity">
    <reaction evidence="1">
        <text>Hydrolysis of terminal, non-reducing beta-D-glucosyl residues with release of beta-D-glucose.</text>
        <dbReference type="EC" id="3.2.1.21"/>
    </reaction>
</comment>
<feature type="domain" description="Glycoside hydrolase family 3 N-terminal" evidence="7">
    <location>
        <begin position="121"/>
        <end position="459"/>
    </location>
</feature>
<keyword evidence="4" id="KW-0732">Signal</keyword>
<protein>
    <recommendedName>
        <fullName evidence="3">beta-glucosidase</fullName>
        <ecNumber evidence="3">3.2.1.21</ecNumber>
    </recommendedName>
</protein>